<dbReference type="SUPFAM" id="SSF54427">
    <property type="entry name" value="NTF2-like"/>
    <property type="match status" value="1"/>
</dbReference>
<proteinExistence type="predicted"/>
<accession>A0A7Y6Q4J7</accession>
<organism evidence="2 3">
    <name type="scientific">Ensifer oleiphilus</name>
    <dbReference type="NCBI Taxonomy" id="2742698"/>
    <lineage>
        <taxon>Bacteria</taxon>
        <taxon>Pseudomonadati</taxon>
        <taxon>Pseudomonadota</taxon>
        <taxon>Alphaproteobacteria</taxon>
        <taxon>Hyphomicrobiales</taxon>
        <taxon>Rhizobiaceae</taxon>
        <taxon>Sinorhizobium/Ensifer group</taxon>
        <taxon>Ensifer</taxon>
    </lineage>
</organism>
<dbReference type="RefSeq" id="WP_176352569.1">
    <property type="nucleotide sequence ID" value="NZ_JABWDU010000002.1"/>
</dbReference>
<sequence length="134" mass="14898">MADLPVQLDDIRALEEALHRPEVRRSRAAVEALLAEGFMEFGASGTTYHRAETIELLCEEDDEPDEGELEATDFALTPVCSDAVLLTYRTIRRAGDGSQRQALRSSIWKRTAGRWQMLFHQGTLTSATISTAES</sequence>
<evidence type="ECO:0000259" key="1">
    <source>
        <dbReference type="Pfam" id="PF14534"/>
    </source>
</evidence>
<evidence type="ECO:0000313" key="3">
    <source>
        <dbReference type="Proteomes" id="UP000520198"/>
    </source>
</evidence>
<dbReference type="EMBL" id="JABWDU010000002">
    <property type="protein sequence ID" value="NVD38967.1"/>
    <property type="molecule type" value="Genomic_DNA"/>
</dbReference>
<dbReference type="InterPro" id="IPR032710">
    <property type="entry name" value="NTF2-like_dom_sf"/>
</dbReference>
<evidence type="ECO:0000313" key="2">
    <source>
        <dbReference type="EMBL" id="NVD38967.1"/>
    </source>
</evidence>
<gene>
    <name evidence="2" type="ORF">HT585_08880</name>
</gene>
<comment type="caution">
    <text evidence="2">The sequence shown here is derived from an EMBL/GenBank/DDBJ whole genome shotgun (WGS) entry which is preliminary data.</text>
</comment>
<dbReference type="Proteomes" id="UP000520198">
    <property type="component" value="Unassembled WGS sequence"/>
</dbReference>
<name>A0A7Y6Q4J7_9HYPH</name>
<dbReference type="Pfam" id="PF14534">
    <property type="entry name" value="DUF4440"/>
    <property type="match status" value="1"/>
</dbReference>
<keyword evidence="3" id="KW-1185">Reference proteome</keyword>
<dbReference type="AlphaFoldDB" id="A0A7Y6Q4J7"/>
<dbReference type="InterPro" id="IPR027843">
    <property type="entry name" value="DUF4440"/>
</dbReference>
<reference evidence="2 3" key="1">
    <citation type="submission" date="2020-06" db="EMBL/GenBank/DDBJ databases">
        <authorList>
            <person name="Grouzdev D.S."/>
        </authorList>
    </citation>
    <scope>NUCLEOTIDE SEQUENCE [LARGE SCALE GENOMIC DNA]</scope>
    <source>
        <strain evidence="2 3">HO-A22</strain>
    </source>
</reference>
<dbReference type="Gene3D" id="3.10.450.50">
    <property type="match status" value="1"/>
</dbReference>
<protein>
    <submittedName>
        <fullName evidence="2">DUF4440 domain-containing protein</fullName>
    </submittedName>
</protein>
<feature type="domain" description="DUF4440" evidence="1">
    <location>
        <begin position="11"/>
        <end position="117"/>
    </location>
</feature>